<keyword evidence="2" id="KW-1185">Reference proteome</keyword>
<accession>A0AC61QNX0</accession>
<proteinExistence type="predicted"/>
<gene>
    <name evidence="1" type="ORF">E5358_12255</name>
</gene>
<evidence type="ECO:0000313" key="1">
    <source>
        <dbReference type="EMBL" id="TGX80649.1"/>
    </source>
</evidence>
<evidence type="ECO:0000313" key="2">
    <source>
        <dbReference type="Proteomes" id="UP000308886"/>
    </source>
</evidence>
<organism evidence="1 2">
    <name type="scientific">Palleniella muris</name>
    <dbReference type="NCBI Taxonomy" id="3038145"/>
    <lineage>
        <taxon>Bacteria</taxon>
        <taxon>Pseudomonadati</taxon>
        <taxon>Bacteroidota</taxon>
        <taxon>Bacteroidia</taxon>
        <taxon>Bacteroidales</taxon>
        <taxon>Prevotellaceae</taxon>
        <taxon>Palleniella</taxon>
    </lineage>
</organism>
<sequence length="419" mass="48063">MRHFVTIIILSLFLQATFADEIPVTSDSIVVNELRKDGVTFTNDNDVKLLMTGQEKFDDMFEAIRNARQSVHLEYFNFRNDSIAMLLFDILSEKAKEGVEIRALYDAFGNSSNNQPLKSKHITALRKRGIQIHEFDPIKFPWLNHIFGRDHRKIVVIDGEIAYTGGMNVADYYIKGTPVVGAWRDMHCRLTGSEVNTLQKIFLRAWHKVTGEIIVDKKYFNAAKRDFSDGGIALKGNMMCGIVNREPHLSPKAVRQFYLHAFDAAQDTIRLINPYFTLIPKIKKAIIRAVKRGVVVQIMVAEPSDIPLTPDCVFYNVNKLQKKGCQVWVYQPGFHHTKVIMVDGKFCTVGSTNLDARSLKCDYEENVAIIDKGVTKQLSDMFDNDKKDSFQLTEGVYKKWRTPWQRFRGWFAHLLSPFL</sequence>
<dbReference type="EMBL" id="SRZC01000023">
    <property type="protein sequence ID" value="TGX80649.1"/>
    <property type="molecule type" value="Genomic_DNA"/>
</dbReference>
<dbReference type="Proteomes" id="UP000308886">
    <property type="component" value="Unassembled WGS sequence"/>
</dbReference>
<comment type="caution">
    <text evidence="1">The sequence shown here is derived from an EMBL/GenBank/DDBJ whole genome shotgun (WGS) entry which is preliminary data.</text>
</comment>
<reference evidence="1" key="1">
    <citation type="submission" date="2019-04" db="EMBL/GenBank/DDBJ databases">
        <title>Microbes associate with the intestines of laboratory mice.</title>
        <authorList>
            <person name="Navarre W."/>
            <person name="Wong E."/>
            <person name="Huang K."/>
            <person name="Tropini C."/>
            <person name="Ng K."/>
            <person name="Yu B."/>
        </authorList>
    </citation>
    <scope>NUCLEOTIDE SEQUENCE</scope>
    <source>
        <strain evidence="1">NM73_A23</strain>
    </source>
</reference>
<protein>
    <submittedName>
        <fullName evidence="1">Cardiolipin synthase</fullName>
    </submittedName>
</protein>
<name>A0AC61QNX0_9BACT</name>